<evidence type="ECO:0000313" key="3">
    <source>
        <dbReference type="Proteomes" id="UP000262954"/>
    </source>
</evidence>
<keyword evidence="1" id="KW-0812">Transmembrane</keyword>
<feature type="transmembrane region" description="Helical" evidence="1">
    <location>
        <begin position="16"/>
        <end position="38"/>
    </location>
</feature>
<evidence type="ECO:0000313" key="2">
    <source>
        <dbReference type="EMBL" id="HBJ09793.1"/>
    </source>
</evidence>
<evidence type="ECO:0008006" key="4">
    <source>
        <dbReference type="Google" id="ProtNLM"/>
    </source>
</evidence>
<keyword evidence="1" id="KW-1133">Transmembrane helix</keyword>
<name>A0A354M5K4_9BACT</name>
<accession>A0A354M5K4</accession>
<feature type="transmembrane region" description="Helical" evidence="1">
    <location>
        <begin position="212"/>
        <end position="230"/>
    </location>
</feature>
<feature type="transmembrane region" description="Helical" evidence="1">
    <location>
        <begin position="175"/>
        <end position="206"/>
    </location>
</feature>
<feature type="transmembrane region" description="Helical" evidence="1">
    <location>
        <begin position="260"/>
        <end position="279"/>
    </location>
</feature>
<proteinExistence type="predicted"/>
<dbReference type="EMBL" id="DNWC01000160">
    <property type="protein sequence ID" value="HBJ09793.1"/>
    <property type="molecule type" value="Genomic_DNA"/>
</dbReference>
<reference evidence="2 3" key="1">
    <citation type="journal article" date="2018" name="Nat. Biotechnol.">
        <title>A standardized bacterial taxonomy based on genome phylogeny substantially revises the tree of life.</title>
        <authorList>
            <person name="Parks D.H."/>
            <person name="Chuvochina M."/>
            <person name="Waite D.W."/>
            <person name="Rinke C."/>
            <person name="Skarshewski A."/>
            <person name="Chaumeil P.A."/>
            <person name="Hugenholtz P."/>
        </authorList>
    </citation>
    <scope>NUCLEOTIDE SEQUENCE [LARGE SCALE GENOMIC DNA]</scope>
    <source>
        <strain evidence="2">UBA11482</strain>
    </source>
</reference>
<feature type="transmembrane region" description="Helical" evidence="1">
    <location>
        <begin position="130"/>
        <end position="163"/>
    </location>
</feature>
<evidence type="ECO:0000256" key="1">
    <source>
        <dbReference type="SAM" id="Phobius"/>
    </source>
</evidence>
<comment type="caution">
    <text evidence="2">The sequence shown here is derived from an EMBL/GenBank/DDBJ whole genome shotgun (WGS) entry which is preliminary data.</text>
</comment>
<feature type="transmembrane region" description="Helical" evidence="1">
    <location>
        <begin position="72"/>
        <end position="91"/>
    </location>
</feature>
<feature type="transmembrane region" description="Helical" evidence="1">
    <location>
        <begin position="364"/>
        <end position="384"/>
    </location>
</feature>
<feature type="transmembrane region" description="Helical" evidence="1">
    <location>
        <begin position="334"/>
        <end position="352"/>
    </location>
</feature>
<dbReference type="AlphaFoldDB" id="A0A354M5K4"/>
<gene>
    <name evidence="2" type="ORF">DDY73_12420</name>
</gene>
<keyword evidence="1" id="KW-0472">Membrane</keyword>
<protein>
    <recommendedName>
        <fullName evidence="4">Glycosyltransferase RgtA/B/C/D-like domain-containing protein</fullName>
    </recommendedName>
</protein>
<sequence>MIMQRINFKKFNSVDYFCLGASAVYCLIFIIYSFYWLISPYPNEYREFANIDITRMFLEGKNPYDTVNIPPFFYVYGFVVPLLTSWLYSLISFIHIDLLLFQRLIALSGTVLCGWISAKEVKNQTNSIVYAFLAFSITLIVGWSMGLCVALPNTLGVFVMLLTLYKAKRIKTITDIYGVSFLTILSFFIKQYFVIVCVPVFIWLLFRSKKQALYYVLFSIFCFICAASFINYLYPAFFSIAIVHHLAIASHSLSHLIKQLAVTGLFYFPLLLLFLLVVYNRYKNISGKIIISFNLGKDRNSPLIKLSEMPDIYAISVCVYFFVILRLGMHEGAYMTYIYQLFIPVLAIYTISSIDILKKDKLKNVVLIGTVLFSLYHIGLFINIPREMNDREKSEWESLYKILDADKTKGVQIYSPLLAKYAWDNQLPVWNNGQTEYISTLQNSSVISHIFPEANKIALKNRDWQLQLHQQISTFQIPVIITDNLSFLTSSFLKQAGYCITDSVSLKAGTTPNYTVYRWIPCQVRN</sequence>
<feature type="transmembrane region" description="Helical" evidence="1">
    <location>
        <begin position="312"/>
        <end position="328"/>
    </location>
</feature>
<organism evidence="2 3">
    <name type="scientific">Coprobacter fastidiosus</name>
    <dbReference type="NCBI Taxonomy" id="1099853"/>
    <lineage>
        <taxon>Bacteria</taxon>
        <taxon>Pseudomonadati</taxon>
        <taxon>Bacteroidota</taxon>
        <taxon>Bacteroidia</taxon>
        <taxon>Bacteroidales</taxon>
        <taxon>Barnesiellaceae</taxon>
        <taxon>Coprobacter</taxon>
    </lineage>
</organism>
<dbReference type="Proteomes" id="UP000262954">
    <property type="component" value="Unassembled WGS sequence"/>
</dbReference>